<keyword evidence="3" id="KW-1185">Reference proteome</keyword>
<reference evidence="2" key="1">
    <citation type="submission" date="2023-08" db="EMBL/GenBank/DDBJ databases">
        <authorList>
            <person name="Alioto T."/>
            <person name="Alioto T."/>
            <person name="Gomez Garrido J."/>
        </authorList>
    </citation>
    <scope>NUCLEOTIDE SEQUENCE</scope>
</reference>
<accession>A0AAV1HCS4</accession>
<sequence length="184" mass="20164">MEVQSGLQQPEPRPLGSPRLGTNQQSELEDRQADTCIRPSADNHSRDGQTASHRDDKKPTSAVRGYHSSKSASMNPSVGSSWTSGGSGGQGTRSSSSYTRASLQHYLSHHQQHPHHHPQSAHTGYTYCPAHTAEFILAESNFFPAFAAPSWAVRSQQFGLIEDLQCLEMANPDTNCKQRHGSRV</sequence>
<dbReference type="AlphaFoldDB" id="A0AAV1HCS4"/>
<protein>
    <submittedName>
        <fullName evidence="2">RNA-binding motif, single-stranded-interacting protein 3 isoform X1</fullName>
    </submittedName>
</protein>
<proteinExistence type="predicted"/>
<name>A0AAV1HCS4_XYRNO</name>
<evidence type="ECO:0000256" key="1">
    <source>
        <dbReference type="SAM" id="MobiDB-lite"/>
    </source>
</evidence>
<feature type="compositionally biased region" description="Basic and acidic residues" evidence="1">
    <location>
        <begin position="41"/>
        <end position="59"/>
    </location>
</feature>
<gene>
    <name evidence="2" type="ORF">XNOV1_A015237</name>
</gene>
<dbReference type="EMBL" id="OY660884">
    <property type="protein sequence ID" value="CAJ1083261.1"/>
    <property type="molecule type" value="Genomic_DNA"/>
</dbReference>
<organism evidence="2 3">
    <name type="scientific">Xyrichtys novacula</name>
    <name type="common">Pearly razorfish</name>
    <name type="synonym">Hemipteronotus novacula</name>
    <dbReference type="NCBI Taxonomy" id="13765"/>
    <lineage>
        <taxon>Eukaryota</taxon>
        <taxon>Metazoa</taxon>
        <taxon>Chordata</taxon>
        <taxon>Craniata</taxon>
        <taxon>Vertebrata</taxon>
        <taxon>Euteleostomi</taxon>
        <taxon>Actinopterygii</taxon>
        <taxon>Neopterygii</taxon>
        <taxon>Teleostei</taxon>
        <taxon>Neoteleostei</taxon>
        <taxon>Acanthomorphata</taxon>
        <taxon>Eupercaria</taxon>
        <taxon>Labriformes</taxon>
        <taxon>Labridae</taxon>
        <taxon>Xyrichtys</taxon>
    </lineage>
</organism>
<evidence type="ECO:0000313" key="3">
    <source>
        <dbReference type="Proteomes" id="UP001178508"/>
    </source>
</evidence>
<evidence type="ECO:0000313" key="2">
    <source>
        <dbReference type="EMBL" id="CAJ1083261.1"/>
    </source>
</evidence>
<dbReference type="Proteomes" id="UP001178508">
    <property type="component" value="Chromosome 21"/>
</dbReference>
<feature type="region of interest" description="Disordered" evidence="1">
    <location>
        <begin position="1"/>
        <end position="99"/>
    </location>
</feature>